<name>A0A1T4P5U0_9BACT</name>
<organism evidence="1 2">
    <name type="scientific">Sediminibacterium ginsengisoli</name>
    <dbReference type="NCBI Taxonomy" id="413434"/>
    <lineage>
        <taxon>Bacteria</taxon>
        <taxon>Pseudomonadati</taxon>
        <taxon>Bacteroidota</taxon>
        <taxon>Chitinophagia</taxon>
        <taxon>Chitinophagales</taxon>
        <taxon>Chitinophagaceae</taxon>
        <taxon>Sediminibacterium</taxon>
    </lineage>
</organism>
<proteinExistence type="predicted"/>
<dbReference type="STRING" id="413434.SAMN04488132_105164"/>
<evidence type="ECO:0000313" key="1">
    <source>
        <dbReference type="EMBL" id="SJZ86809.1"/>
    </source>
</evidence>
<evidence type="ECO:0000313" key="2">
    <source>
        <dbReference type="Proteomes" id="UP000190888"/>
    </source>
</evidence>
<dbReference type="Pfam" id="PF13585">
    <property type="entry name" value="CHU_C"/>
    <property type="match status" value="1"/>
</dbReference>
<reference evidence="1 2" key="1">
    <citation type="submission" date="2017-02" db="EMBL/GenBank/DDBJ databases">
        <authorList>
            <person name="Peterson S.W."/>
        </authorList>
    </citation>
    <scope>NUCLEOTIDE SEQUENCE [LARGE SCALE GENOMIC DNA]</scope>
    <source>
        <strain evidence="1 2">DSM 22335</strain>
    </source>
</reference>
<protein>
    <submittedName>
        <fullName evidence="1">Gliding motility-associated C-terminal domain-containing protein</fullName>
    </submittedName>
</protein>
<gene>
    <name evidence="1" type="ORF">SAMN04488132_105164</name>
</gene>
<sequence length="714" mass="77143">MKHFISLLLIIMPACIFGQNCPDNIGFEKGTLDNWVCLTGEIDRAGQISLAQGPPNDLHTLIEKGSTEVKDYFGDFPVSCPNGSKYSLKLNTGGNPSGRAVGVSYTFVVPNVQSDYSIIYNYAVVLENPPHDAFEQPQFTVKVFDVTANQYIDCGAFQFVASSNLPGFKESTVKREVYYKPWAPITLKLSAFKGKTIRLEFTVNDCARKGHFGYAYLDVNENCSEPITGNVFCAGSSVINLKAPYGFQAYKWYTEDFSTLLGTDNILQLSPLPPVGTKIVLEITPFPNQGCLDTLKTEIKGSSDPFNMVTVQSLSGCEATGVNLTAASVTTGSSPGISFTYFTDVSETEYLPSPEKLIKSGIYYIKGNNAAGCSETRPIGVTILNTPNVQITSPPVACIPGAVDLTVSAVTAGSSPGLSFSYWEDPAATKPLSTPAALTRTGTYYIKGTNSNNCSDVMPVMVTLSNPPAFSVSDIEACDAIALTDAASRSVRSAVTSTSFSYWLDAAGTTSPLTPGHIFKTTTSFYVKGTEPVGCAVMKPAKVTIHPLPVFKATDPLPATRPAVVDLTQTVPVSSSWVYSYWYDRTAVRPISAYQQVAKTGKYYVKAITPYACSLVDSVQVTIIDPPIIPPNAFSPNGDGINDTWLIPILQYYPECSVEVYNRAGHAVYKSSNGYSKPWDGIFEGKKLPVATYYYIIRLSSLHQPSSGSVTLLK</sequence>
<keyword evidence="2" id="KW-1185">Reference proteome</keyword>
<dbReference type="Proteomes" id="UP000190888">
    <property type="component" value="Unassembled WGS sequence"/>
</dbReference>
<dbReference type="InterPro" id="IPR026341">
    <property type="entry name" value="T9SS_type_B"/>
</dbReference>
<dbReference type="EMBL" id="FUWH01000005">
    <property type="protein sequence ID" value="SJZ86809.1"/>
    <property type="molecule type" value="Genomic_DNA"/>
</dbReference>
<dbReference type="AlphaFoldDB" id="A0A1T4P5U0"/>
<accession>A0A1T4P5U0</accession>
<dbReference type="NCBIfam" id="TIGR04131">
    <property type="entry name" value="Bac_Flav_CTERM"/>
    <property type="match status" value="1"/>
</dbReference>